<keyword evidence="2" id="KW-1185">Reference proteome</keyword>
<evidence type="ECO:0000313" key="1">
    <source>
        <dbReference type="EMBL" id="RFS46259.1"/>
    </source>
</evidence>
<dbReference type="AlphaFoldDB" id="A0A372G0J1"/>
<comment type="caution">
    <text evidence="1">The sequence shown here is derived from an EMBL/GenBank/DDBJ whole genome shotgun (WGS) entry which is preliminary data.</text>
</comment>
<dbReference type="Proteomes" id="UP000262621">
    <property type="component" value="Unassembled WGS sequence"/>
</dbReference>
<reference evidence="1 2" key="1">
    <citation type="submission" date="2018-08" db="EMBL/GenBank/DDBJ databases">
        <title>Verrucosispora craniellae sp. nov., isolated from a marine sponge in the South China Sea.</title>
        <authorList>
            <person name="Li L."/>
            <person name="Lin H.W."/>
        </authorList>
    </citation>
    <scope>NUCLEOTIDE SEQUENCE [LARGE SCALE GENOMIC DNA]</scope>
    <source>
        <strain evidence="1 2">LHW63014</strain>
    </source>
</reference>
<proteinExistence type="predicted"/>
<dbReference type="EMBL" id="QVFU01000010">
    <property type="protein sequence ID" value="RFS46259.1"/>
    <property type="molecule type" value="Genomic_DNA"/>
</dbReference>
<accession>A0A372G0J1</accession>
<evidence type="ECO:0000313" key="2">
    <source>
        <dbReference type="Proteomes" id="UP000262621"/>
    </source>
</evidence>
<sequence length="60" mass="6220">MDGVWPQTGLDAPHSEKALAGLKFSAALPERLAHATLAARLADVGSAAAVLREPACFVHL</sequence>
<name>A0A372G0J1_9ACTN</name>
<protein>
    <submittedName>
        <fullName evidence="1">Uncharacterized protein</fullName>
    </submittedName>
</protein>
<organism evidence="1 2">
    <name type="scientific">Micromonospora craniellae</name>
    <dbReference type="NCBI Taxonomy" id="2294034"/>
    <lineage>
        <taxon>Bacteria</taxon>
        <taxon>Bacillati</taxon>
        <taxon>Actinomycetota</taxon>
        <taxon>Actinomycetes</taxon>
        <taxon>Micromonosporales</taxon>
        <taxon>Micromonosporaceae</taxon>
        <taxon>Micromonospora</taxon>
    </lineage>
</organism>
<gene>
    <name evidence="1" type="ORF">D0Q02_12440</name>
</gene>